<evidence type="ECO:0000256" key="12">
    <source>
        <dbReference type="SAM" id="MobiDB-lite"/>
    </source>
</evidence>
<evidence type="ECO:0000256" key="4">
    <source>
        <dbReference type="ARBA" id="ARBA00022737"/>
    </source>
</evidence>
<feature type="domain" description="C2H2-type" evidence="13">
    <location>
        <begin position="122"/>
        <end position="147"/>
    </location>
</feature>
<dbReference type="EMBL" id="KI660344">
    <property type="protein sequence ID" value="ETN74656.1"/>
    <property type="molecule type" value="Genomic_DNA"/>
</dbReference>
<dbReference type="AlphaFoldDB" id="W2T070"/>
<keyword evidence="8" id="KW-0238">DNA-binding</keyword>
<evidence type="ECO:0000256" key="1">
    <source>
        <dbReference type="ARBA" id="ARBA00004123"/>
    </source>
</evidence>
<reference evidence="15" key="1">
    <citation type="journal article" date="2014" name="Nat. Genet.">
        <title>Genome of the human hookworm Necator americanus.</title>
        <authorList>
            <person name="Tang Y.T."/>
            <person name="Gao X."/>
            <person name="Rosa B.A."/>
            <person name="Abubucker S."/>
            <person name="Hallsworth-Pepin K."/>
            <person name="Martin J."/>
            <person name="Tyagi R."/>
            <person name="Heizer E."/>
            <person name="Zhang X."/>
            <person name="Bhonagiri-Palsikar V."/>
            <person name="Minx P."/>
            <person name="Warren W.C."/>
            <person name="Wang Q."/>
            <person name="Zhan B."/>
            <person name="Hotez P.J."/>
            <person name="Sternberg P.W."/>
            <person name="Dougall A."/>
            <person name="Gaze S.T."/>
            <person name="Mulvenna J."/>
            <person name="Sotillo J."/>
            <person name="Ranganathan S."/>
            <person name="Rabelo E.M."/>
            <person name="Wilson R.K."/>
            <person name="Felgner P.L."/>
            <person name="Bethony J."/>
            <person name="Hawdon J.M."/>
            <person name="Gasser R.B."/>
            <person name="Loukas A."/>
            <person name="Mitreva M."/>
        </authorList>
    </citation>
    <scope>NUCLEOTIDE SEQUENCE [LARGE SCALE GENOMIC DNA]</scope>
</reference>
<dbReference type="InterPro" id="IPR036236">
    <property type="entry name" value="Znf_C2H2_sf"/>
</dbReference>
<keyword evidence="3" id="KW-0479">Metal-binding</keyword>
<evidence type="ECO:0000313" key="15">
    <source>
        <dbReference type="Proteomes" id="UP000053676"/>
    </source>
</evidence>
<comment type="subcellular location">
    <subcellularLocation>
        <location evidence="1">Nucleus</location>
    </subcellularLocation>
</comment>
<name>W2T070_NECAM</name>
<evidence type="ECO:0000259" key="13">
    <source>
        <dbReference type="PROSITE" id="PS50157"/>
    </source>
</evidence>
<dbReference type="SUPFAM" id="SSF57667">
    <property type="entry name" value="beta-beta-alpha zinc fingers"/>
    <property type="match status" value="2"/>
</dbReference>
<evidence type="ECO:0000256" key="10">
    <source>
        <dbReference type="ARBA" id="ARBA00023242"/>
    </source>
</evidence>
<keyword evidence="9" id="KW-0804">Transcription</keyword>
<proteinExistence type="inferred from homology"/>
<evidence type="ECO:0000256" key="6">
    <source>
        <dbReference type="ARBA" id="ARBA00022833"/>
    </source>
</evidence>
<evidence type="ECO:0000256" key="9">
    <source>
        <dbReference type="ARBA" id="ARBA00023163"/>
    </source>
</evidence>
<dbReference type="GO" id="GO:0000978">
    <property type="term" value="F:RNA polymerase II cis-regulatory region sequence-specific DNA binding"/>
    <property type="evidence" value="ECO:0007669"/>
    <property type="project" value="TreeGrafter"/>
</dbReference>
<comment type="similarity">
    <text evidence="2">Belongs to the krueppel C2H2-type zinc-finger protein family.</text>
</comment>
<evidence type="ECO:0000256" key="8">
    <source>
        <dbReference type="ARBA" id="ARBA00023125"/>
    </source>
</evidence>
<dbReference type="PANTHER" id="PTHR23235">
    <property type="entry name" value="KRUEPPEL-LIKE TRANSCRIPTION FACTOR"/>
    <property type="match status" value="1"/>
</dbReference>
<dbReference type="PROSITE" id="PS00028">
    <property type="entry name" value="ZINC_FINGER_C2H2_1"/>
    <property type="match status" value="3"/>
</dbReference>
<dbReference type="GO" id="GO:0005634">
    <property type="term" value="C:nucleus"/>
    <property type="evidence" value="ECO:0007669"/>
    <property type="project" value="UniProtKB-SubCell"/>
</dbReference>
<dbReference type="FunFam" id="3.30.160.60:FF:000018">
    <property type="entry name" value="Krueppel-like factor 15"/>
    <property type="match status" value="1"/>
</dbReference>
<feature type="region of interest" description="Disordered" evidence="12">
    <location>
        <begin position="30"/>
        <end position="50"/>
    </location>
</feature>
<feature type="domain" description="C2H2-type" evidence="13">
    <location>
        <begin position="92"/>
        <end position="121"/>
    </location>
</feature>
<dbReference type="OrthoDB" id="4748970at2759"/>
<keyword evidence="5 11" id="KW-0863">Zinc-finger</keyword>
<dbReference type="InterPro" id="IPR013087">
    <property type="entry name" value="Znf_C2H2_type"/>
</dbReference>
<feature type="domain" description="C2H2-type" evidence="13">
    <location>
        <begin position="62"/>
        <end position="91"/>
    </location>
</feature>
<dbReference type="Proteomes" id="UP000053676">
    <property type="component" value="Unassembled WGS sequence"/>
</dbReference>
<gene>
    <name evidence="14" type="ORF">NECAME_03970</name>
</gene>
<evidence type="ECO:0000256" key="11">
    <source>
        <dbReference type="PROSITE-ProRule" id="PRU00042"/>
    </source>
</evidence>
<dbReference type="PANTHER" id="PTHR23235:SF158">
    <property type="entry name" value="C2H2-TYPE DOMAIN-CONTAINING PROTEIN"/>
    <property type="match status" value="1"/>
</dbReference>
<keyword evidence="7" id="KW-0805">Transcription regulation</keyword>
<evidence type="ECO:0000313" key="14">
    <source>
        <dbReference type="EMBL" id="ETN74656.1"/>
    </source>
</evidence>
<organism evidence="14 15">
    <name type="scientific">Necator americanus</name>
    <name type="common">Human hookworm</name>
    <dbReference type="NCBI Taxonomy" id="51031"/>
    <lineage>
        <taxon>Eukaryota</taxon>
        <taxon>Metazoa</taxon>
        <taxon>Ecdysozoa</taxon>
        <taxon>Nematoda</taxon>
        <taxon>Chromadorea</taxon>
        <taxon>Rhabditida</taxon>
        <taxon>Rhabditina</taxon>
        <taxon>Rhabditomorpha</taxon>
        <taxon>Strongyloidea</taxon>
        <taxon>Ancylostomatidae</taxon>
        <taxon>Bunostominae</taxon>
        <taxon>Necator</taxon>
    </lineage>
</organism>
<evidence type="ECO:0000256" key="2">
    <source>
        <dbReference type="ARBA" id="ARBA00006991"/>
    </source>
</evidence>
<dbReference type="GO" id="GO:0008270">
    <property type="term" value="F:zinc ion binding"/>
    <property type="evidence" value="ECO:0007669"/>
    <property type="project" value="UniProtKB-KW"/>
</dbReference>
<keyword evidence="6" id="KW-0862">Zinc</keyword>
<dbReference type="SMART" id="SM00355">
    <property type="entry name" value="ZnF_C2H2"/>
    <property type="match status" value="3"/>
</dbReference>
<dbReference type="STRING" id="51031.W2T070"/>
<protein>
    <submittedName>
        <fullName evidence="14">Zinc finger, C2H2 type</fullName>
    </submittedName>
</protein>
<evidence type="ECO:0000256" key="5">
    <source>
        <dbReference type="ARBA" id="ARBA00022771"/>
    </source>
</evidence>
<dbReference type="FunFam" id="3.30.160.60:FF:002639">
    <property type="entry name" value="Kruppel-Like Factor (Zinc finger protein)"/>
    <property type="match status" value="1"/>
</dbReference>
<dbReference type="OMA" id="MRITSAC"/>
<keyword evidence="4" id="KW-0677">Repeat</keyword>
<dbReference type="Gene3D" id="3.30.160.60">
    <property type="entry name" value="Classic Zinc Finger"/>
    <property type="match status" value="3"/>
</dbReference>
<accession>W2T070</accession>
<sequence>MEALRNPISMDFAERGRTITSSGGYSILSHNSGECESSTESEESDRPRRLRRGRECKRLAIHACPYAGCMKTYSKSSHLKAHVRTHSGEKPYCCSWEGCEWKFARSDELTRHKRKHTGDRPFQCSLCDRAFSRSDHLSLHMKRHNVA</sequence>
<evidence type="ECO:0000256" key="3">
    <source>
        <dbReference type="ARBA" id="ARBA00022723"/>
    </source>
</evidence>
<dbReference type="PROSITE" id="PS50157">
    <property type="entry name" value="ZINC_FINGER_C2H2_2"/>
    <property type="match status" value="3"/>
</dbReference>
<dbReference type="GO" id="GO:0000981">
    <property type="term" value="F:DNA-binding transcription factor activity, RNA polymerase II-specific"/>
    <property type="evidence" value="ECO:0007669"/>
    <property type="project" value="TreeGrafter"/>
</dbReference>
<dbReference type="FunFam" id="3.30.160.60:FF:000736">
    <property type="entry name" value="Zinc finger protein 423"/>
    <property type="match status" value="1"/>
</dbReference>
<evidence type="ECO:0000256" key="7">
    <source>
        <dbReference type="ARBA" id="ARBA00023015"/>
    </source>
</evidence>
<keyword evidence="15" id="KW-1185">Reference proteome</keyword>
<dbReference type="KEGG" id="nai:NECAME_03970"/>
<keyword evidence="10" id="KW-0539">Nucleus</keyword>
<dbReference type="Pfam" id="PF00096">
    <property type="entry name" value="zf-C2H2"/>
    <property type="match status" value="3"/>
</dbReference>